<protein>
    <submittedName>
        <fullName evidence="13">Heat stress transcription factor A-4b-like protein</fullName>
    </submittedName>
</protein>
<dbReference type="FunFam" id="1.10.10.10:FF:000057">
    <property type="entry name" value="Heat shock transcription factor 1"/>
    <property type="match status" value="1"/>
</dbReference>
<dbReference type="OrthoDB" id="60033at2759"/>
<dbReference type="Proteomes" id="UP000623129">
    <property type="component" value="Unassembled WGS sequence"/>
</dbReference>
<dbReference type="InterPro" id="IPR036390">
    <property type="entry name" value="WH_DNA-bd_sf"/>
</dbReference>
<evidence type="ECO:0000313" key="13">
    <source>
        <dbReference type="EMBL" id="KAF3322021.1"/>
    </source>
</evidence>
<proteinExistence type="inferred from homology"/>
<evidence type="ECO:0000256" key="1">
    <source>
        <dbReference type="ARBA" id="ARBA00004123"/>
    </source>
</evidence>
<dbReference type="Gene3D" id="1.10.10.10">
    <property type="entry name" value="Winged helix-like DNA-binding domain superfamily/Winged helix DNA-binding domain"/>
    <property type="match status" value="1"/>
</dbReference>
<dbReference type="PANTHER" id="PTHR10015">
    <property type="entry name" value="HEAT SHOCK TRANSCRIPTION FACTOR"/>
    <property type="match status" value="1"/>
</dbReference>
<keyword evidence="9" id="KW-0539">Nucleus</keyword>
<evidence type="ECO:0000256" key="5">
    <source>
        <dbReference type="ARBA" id="ARBA00023016"/>
    </source>
</evidence>
<evidence type="ECO:0000313" key="14">
    <source>
        <dbReference type="Proteomes" id="UP000623129"/>
    </source>
</evidence>
<dbReference type="PRINTS" id="PR00056">
    <property type="entry name" value="HSFDOMAIN"/>
</dbReference>
<evidence type="ECO:0000256" key="11">
    <source>
        <dbReference type="SAM" id="Coils"/>
    </source>
</evidence>
<evidence type="ECO:0000256" key="10">
    <source>
        <dbReference type="RuleBase" id="RU004020"/>
    </source>
</evidence>
<keyword evidence="5" id="KW-0346">Stress response</keyword>
<dbReference type="SUPFAM" id="SSF46785">
    <property type="entry name" value="Winged helix' DNA-binding domain"/>
    <property type="match status" value="1"/>
</dbReference>
<keyword evidence="6 11" id="KW-0175">Coiled coil</keyword>
<dbReference type="SMART" id="SM00415">
    <property type="entry name" value="HSF"/>
    <property type="match status" value="1"/>
</dbReference>
<dbReference type="GO" id="GO:0000978">
    <property type="term" value="F:RNA polymerase II cis-regulatory region sequence-specific DNA binding"/>
    <property type="evidence" value="ECO:0007669"/>
    <property type="project" value="TreeGrafter"/>
</dbReference>
<dbReference type="PROSITE" id="PS00434">
    <property type="entry name" value="HSF_DOMAIN"/>
    <property type="match status" value="1"/>
</dbReference>
<dbReference type="InterPro" id="IPR000232">
    <property type="entry name" value="HSF_DNA-bd"/>
</dbReference>
<feature type="coiled-coil region" evidence="11">
    <location>
        <begin position="125"/>
        <end position="187"/>
    </location>
</feature>
<keyword evidence="3" id="KW-0597">Phosphoprotein</keyword>
<keyword evidence="8" id="KW-0804">Transcription</keyword>
<evidence type="ECO:0000256" key="3">
    <source>
        <dbReference type="ARBA" id="ARBA00022553"/>
    </source>
</evidence>
<dbReference type="GO" id="GO:0005634">
    <property type="term" value="C:nucleus"/>
    <property type="evidence" value="ECO:0007669"/>
    <property type="project" value="UniProtKB-SubCell"/>
</dbReference>
<evidence type="ECO:0000256" key="6">
    <source>
        <dbReference type="ARBA" id="ARBA00023054"/>
    </source>
</evidence>
<dbReference type="InterPro" id="IPR036388">
    <property type="entry name" value="WH-like_DNA-bd_sf"/>
</dbReference>
<evidence type="ECO:0000256" key="4">
    <source>
        <dbReference type="ARBA" id="ARBA00023015"/>
    </source>
</evidence>
<keyword evidence="14" id="KW-1185">Reference proteome</keyword>
<evidence type="ECO:0000256" key="8">
    <source>
        <dbReference type="ARBA" id="ARBA00023163"/>
    </source>
</evidence>
<dbReference type="EMBL" id="SWLB01000026">
    <property type="protein sequence ID" value="KAF3322021.1"/>
    <property type="molecule type" value="Genomic_DNA"/>
</dbReference>
<evidence type="ECO:0000256" key="9">
    <source>
        <dbReference type="ARBA" id="ARBA00023242"/>
    </source>
</evidence>
<gene>
    <name evidence="13" type="ORF">FCM35_KLT14237</name>
</gene>
<dbReference type="Pfam" id="PF00447">
    <property type="entry name" value="HSF_DNA-bind"/>
    <property type="match status" value="1"/>
</dbReference>
<dbReference type="PANTHER" id="PTHR10015:SF445">
    <property type="entry name" value="HEAT STRESS TRANSCRIPTION FACTOR A-4B-LIKE"/>
    <property type="match status" value="1"/>
</dbReference>
<reference evidence="13" key="1">
    <citation type="submission" date="2020-01" db="EMBL/GenBank/DDBJ databases">
        <title>Genome sequence of Kobresia littledalei, the first chromosome-level genome in the family Cyperaceae.</title>
        <authorList>
            <person name="Qu G."/>
        </authorList>
    </citation>
    <scope>NUCLEOTIDE SEQUENCE</scope>
    <source>
        <strain evidence="13">C.B.Clarke</strain>
        <tissue evidence="13">Leaf</tissue>
    </source>
</reference>
<name>A0A833QGH4_9POAL</name>
<comment type="subcellular location">
    <subcellularLocation>
        <location evidence="1">Nucleus</location>
    </subcellularLocation>
</comment>
<sequence>MAYQEIASFCYSQPIAGMDSSQNGSGGPPPFLTKTYEMVEDPSTDDIVSWGPTNSSFIVWNPPEFSRDLLPKYFKHNNFSSFIRQLNTYGFRKVDPDQWEFANEDFIRGQRHLLKNIHRRKPVHSHSLNNNSQLADEERHELEDEIERLKREKISLIADLHKHTETQQNMDRRMQYLENRLQAMETRQGNLLNFVSQTIQKPGIFTNFEPHGKKRRLPKIGSNYDQTQIVSSFSAFEKMETSLSYLENLFRGVSQASGEDVCYYDCTEPCAPSVVLTEIQVQSVEADKFLLGPAPELEASSYAPSPTVCLTELPEEGDLGCNKVVEIDMNSEPEGGNRQVELQKERVAGNVNTNDTFWEQFLMDNPITCIEVKSEENCEVMMSEIGNVCSNKSSVDRIIDKLGHLTPAGQA</sequence>
<dbReference type="GO" id="GO:0034605">
    <property type="term" value="P:cellular response to heat"/>
    <property type="evidence" value="ECO:0007669"/>
    <property type="project" value="TreeGrafter"/>
</dbReference>
<keyword evidence="4" id="KW-0805">Transcription regulation</keyword>
<evidence type="ECO:0000256" key="2">
    <source>
        <dbReference type="ARBA" id="ARBA00011233"/>
    </source>
</evidence>
<comment type="caution">
    <text evidence="13">The sequence shown here is derived from an EMBL/GenBank/DDBJ whole genome shotgun (WGS) entry which is preliminary data.</text>
</comment>
<comment type="subunit">
    <text evidence="2">Homotrimer.</text>
</comment>
<accession>A0A833QGH4</accession>
<comment type="similarity">
    <text evidence="10">Belongs to the HSF family.</text>
</comment>
<dbReference type="GO" id="GO:0003700">
    <property type="term" value="F:DNA-binding transcription factor activity"/>
    <property type="evidence" value="ECO:0007669"/>
    <property type="project" value="InterPro"/>
</dbReference>
<evidence type="ECO:0000259" key="12">
    <source>
        <dbReference type="PROSITE" id="PS00434"/>
    </source>
</evidence>
<organism evidence="13 14">
    <name type="scientific">Carex littledalei</name>
    <dbReference type="NCBI Taxonomy" id="544730"/>
    <lineage>
        <taxon>Eukaryota</taxon>
        <taxon>Viridiplantae</taxon>
        <taxon>Streptophyta</taxon>
        <taxon>Embryophyta</taxon>
        <taxon>Tracheophyta</taxon>
        <taxon>Spermatophyta</taxon>
        <taxon>Magnoliopsida</taxon>
        <taxon>Liliopsida</taxon>
        <taxon>Poales</taxon>
        <taxon>Cyperaceae</taxon>
        <taxon>Cyperoideae</taxon>
        <taxon>Cariceae</taxon>
        <taxon>Carex</taxon>
        <taxon>Carex subgen. Euthyceras</taxon>
    </lineage>
</organism>
<evidence type="ECO:0000256" key="7">
    <source>
        <dbReference type="ARBA" id="ARBA00023125"/>
    </source>
</evidence>
<dbReference type="AlphaFoldDB" id="A0A833QGH4"/>
<dbReference type="GO" id="GO:0006357">
    <property type="term" value="P:regulation of transcription by RNA polymerase II"/>
    <property type="evidence" value="ECO:0007669"/>
    <property type="project" value="TreeGrafter"/>
</dbReference>
<keyword evidence="7" id="KW-0238">DNA-binding</keyword>
<feature type="domain" description="HSF-type DNA-binding" evidence="12">
    <location>
        <begin position="70"/>
        <end position="94"/>
    </location>
</feature>